<organism evidence="2 3">
    <name type="scientific">Coniochaeta ligniaria NRRL 30616</name>
    <dbReference type="NCBI Taxonomy" id="1408157"/>
    <lineage>
        <taxon>Eukaryota</taxon>
        <taxon>Fungi</taxon>
        <taxon>Dikarya</taxon>
        <taxon>Ascomycota</taxon>
        <taxon>Pezizomycotina</taxon>
        <taxon>Sordariomycetes</taxon>
        <taxon>Sordariomycetidae</taxon>
        <taxon>Coniochaetales</taxon>
        <taxon>Coniochaetaceae</taxon>
        <taxon>Coniochaeta</taxon>
    </lineage>
</organism>
<dbReference type="InParanoid" id="A0A1J7IJN6"/>
<dbReference type="Proteomes" id="UP000182658">
    <property type="component" value="Unassembled WGS sequence"/>
</dbReference>
<evidence type="ECO:0000313" key="3">
    <source>
        <dbReference type="Proteomes" id="UP000182658"/>
    </source>
</evidence>
<sequence length="92" mass="10003">MPGGLRSTAFLVLARGQGGLPDDSRYSAKHSAGSRALTRSGKPDGRFIGASSRICLFMRARRDSTLYRTACRRLPADRTQVSALTDKQALTF</sequence>
<reference evidence="2 3" key="1">
    <citation type="submission" date="2016-10" db="EMBL/GenBank/DDBJ databases">
        <title>Draft genome sequence of Coniochaeta ligniaria NRRL30616, a lignocellulolytic fungus for bioabatement of inhibitors in plant biomass hydrolysates.</title>
        <authorList>
            <consortium name="DOE Joint Genome Institute"/>
            <person name="Jimenez D.J."/>
            <person name="Hector R.E."/>
            <person name="Riley R."/>
            <person name="Sun H."/>
            <person name="Grigoriev I.V."/>
            <person name="Van Elsas J.D."/>
            <person name="Nichols N.N."/>
        </authorList>
    </citation>
    <scope>NUCLEOTIDE SEQUENCE [LARGE SCALE GENOMIC DNA]</scope>
    <source>
        <strain evidence="2 3">NRRL 30616</strain>
    </source>
</reference>
<protein>
    <submittedName>
        <fullName evidence="2">Uncharacterized protein</fullName>
    </submittedName>
</protein>
<feature type="region of interest" description="Disordered" evidence="1">
    <location>
        <begin position="17"/>
        <end position="44"/>
    </location>
</feature>
<gene>
    <name evidence="2" type="ORF">CONLIGDRAFT_440717</name>
</gene>
<name>A0A1J7IJN6_9PEZI</name>
<keyword evidence="3" id="KW-1185">Reference proteome</keyword>
<accession>A0A1J7IJN6</accession>
<proteinExistence type="predicted"/>
<evidence type="ECO:0000256" key="1">
    <source>
        <dbReference type="SAM" id="MobiDB-lite"/>
    </source>
</evidence>
<evidence type="ECO:0000313" key="2">
    <source>
        <dbReference type="EMBL" id="OIW27589.1"/>
    </source>
</evidence>
<dbReference type="EMBL" id="KV875099">
    <property type="protein sequence ID" value="OIW27589.1"/>
    <property type="molecule type" value="Genomic_DNA"/>
</dbReference>
<dbReference type="AlphaFoldDB" id="A0A1J7IJN6"/>